<keyword evidence="8" id="KW-0119">Carbohydrate metabolism</keyword>
<keyword evidence="6" id="KW-0808">Transferase</keyword>
<comment type="caution">
    <text evidence="10">The sequence shown here is derived from an EMBL/GenBank/DDBJ whole genome shotgun (WGS) entry which is preliminary data.</text>
</comment>
<evidence type="ECO:0000256" key="8">
    <source>
        <dbReference type="ARBA" id="ARBA00023277"/>
    </source>
</evidence>
<keyword evidence="5" id="KW-0328">Glycosyltransferase</keyword>
<dbReference type="InterPro" id="IPR052182">
    <property type="entry name" value="Glycogen/Maltodextrin_Phosph"/>
</dbReference>
<reference evidence="10 11" key="1">
    <citation type="journal article" date="2016" name="Nat. Commun.">
        <title>Thousands of microbial genomes shed light on interconnected biogeochemical processes in an aquifer system.</title>
        <authorList>
            <person name="Anantharaman K."/>
            <person name="Brown C.T."/>
            <person name="Hug L.A."/>
            <person name="Sharon I."/>
            <person name="Castelle C.J."/>
            <person name="Probst A.J."/>
            <person name="Thomas B.C."/>
            <person name="Singh A."/>
            <person name="Wilkins M.J."/>
            <person name="Karaoz U."/>
            <person name="Brodie E.L."/>
            <person name="Williams K.H."/>
            <person name="Hubbard S.S."/>
            <person name="Banfield J.F."/>
        </authorList>
    </citation>
    <scope>NUCLEOTIDE SEQUENCE [LARGE SCALE GENOMIC DNA]</scope>
</reference>
<dbReference type="PANTHER" id="PTHR42655">
    <property type="entry name" value="GLYCOGEN PHOSPHORYLASE"/>
    <property type="match status" value="1"/>
</dbReference>
<name>A0A1F4YFV9_9BACT</name>
<evidence type="ECO:0000313" key="11">
    <source>
        <dbReference type="Proteomes" id="UP000178176"/>
    </source>
</evidence>
<comment type="function">
    <text evidence="9">Phosphorylase is an important allosteric enzyme in carbohydrate metabolism. Enzymes from different sources differ in their regulatory mechanisms and in their natural substrates. However, all known phosphorylases share catalytic and structural properties.</text>
</comment>
<evidence type="ECO:0000313" key="10">
    <source>
        <dbReference type="EMBL" id="OGC92764.1"/>
    </source>
</evidence>
<dbReference type="EC" id="2.4.1.1" evidence="4"/>
<evidence type="ECO:0000256" key="9">
    <source>
        <dbReference type="ARBA" id="ARBA00025174"/>
    </source>
</evidence>
<dbReference type="EMBL" id="MEXH01000008">
    <property type="protein sequence ID" value="OGC92764.1"/>
    <property type="molecule type" value="Genomic_DNA"/>
</dbReference>
<comment type="cofactor">
    <cofactor evidence="2">
        <name>pyridoxal 5'-phosphate</name>
        <dbReference type="ChEBI" id="CHEBI:597326"/>
    </cofactor>
</comment>
<dbReference type="GO" id="GO:0008184">
    <property type="term" value="F:glycogen phosphorylase activity"/>
    <property type="evidence" value="ECO:0007669"/>
    <property type="project" value="InterPro"/>
</dbReference>
<dbReference type="GO" id="GO:0005975">
    <property type="term" value="P:carbohydrate metabolic process"/>
    <property type="evidence" value="ECO:0007669"/>
    <property type="project" value="InterPro"/>
</dbReference>
<comment type="similarity">
    <text evidence="3">Belongs to the glycogen phosphorylase family.</text>
</comment>
<dbReference type="SUPFAM" id="SSF53756">
    <property type="entry name" value="UDP-Glycosyltransferase/glycogen phosphorylase"/>
    <property type="match status" value="1"/>
</dbReference>
<dbReference type="PROSITE" id="PS00102">
    <property type="entry name" value="PHOSPHORYLASE"/>
    <property type="match status" value="1"/>
</dbReference>
<dbReference type="NCBIfam" id="TIGR02094">
    <property type="entry name" value="more_P_ylases"/>
    <property type="match status" value="1"/>
</dbReference>
<evidence type="ECO:0000256" key="5">
    <source>
        <dbReference type="ARBA" id="ARBA00022676"/>
    </source>
</evidence>
<gene>
    <name evidence="10" type="ORF">A2876_00190</name>
</gene>
<dbReference type="InterPro" id="IPR035090">
    <property type="entry name" value="Pyridoxal_P_attach_site"/>
</dbReference>
<protein>
    <recommendedName>
        <fullName evidence="4">glycogen phosphorylase</fullName>
        <ecNumber evidence="4">2.4.1.1</ecNumber>
    </recommendedName>
</protein>
<dbReference type="Pfam" id="PF00343">
    <property type="entry name" value="Phosphorylase"/>
    <property type="match status" value="1"/>
</dbReference>
<dbReference type="GO" id="GO:0030170">
    <property type="term" value="F:pyridoxal phosphate binding"/>
    <property type="evidence" value="ECO:0007669"/>
    <property type="project" value="InterPro"/>
</dbReference>
<keyword evidence="7" id="KW-0663">Pyridoxal phosphate</keyword>
<evidence type="ECO:0000256" key="1">
    <source>
        <dbReference type="ARBA" id="ARBA00001275"/>
    </source>
</evidence>
<organism evidence="10 11">
    <name type="scientific">Candidatus Amesbacteria bacterium RIFCSPHIGHO2_01_FULL_48_32b</name>
    <dbReference type="NCBI Taxonomy" id="1797253"/>
    <lineage>
        <taxon>Bacteria</taxon>
        <taxon>Candidatus Amesiibacteriota</taxon>
    </lineage>
</organism>
<evidence type="ECO:0000256" key="4">
    <source>
        <dbReference type="ARBA" id="ARBA00012591"/>
    </source>
</evidence>
<dbReference type="PANTHER" id="PTHR42655:SF1">
    <property type="entry name" value="GLYCOGEN PHOSPHORYLASE"/>
    <property type="match status" value="1"/>
</dbReference>
<dbReference type="InterPro" id="IPR011834">
    <property type="entry name" value="Agluc_phsphrylas"/>
</dbReference>
<evidence type="ECO:0000256" key="2">
    <source>
        <dbReference type="ARBA" id="ARBA00001933"/>
    </source>
</evidence>
<dbReference type="Gene3D" id="3.40.50.2000">
    <property type="entry name" value="Glycogen Phosphorylase B"/>
    <property type="match status" value="3"/>
</dbReference>
<sequence length="552" mass="62410">MIHNSSFNPVVAYFSMEMMLETDVPTYAGGLGVLAGDILRSAADLKIPAVGMSIVYSGDTFSQILHPDGTQSFAKQDWQKLDQLTKLPHIIHVEVGDTRVSVGCWRYDITGLSGFTVPVYLLDTNLVVNPQWARDITKSLYAGGDTRICQEIILGIGGVRMLRALGLKNIGTYHLNEGHCAFVPLALMPEHDYKDEEVKKLCVFTSHTPIPEGHDRFSYDLAYRFASPHLPWHIKKLAGENELSMTHLALNLSRKAFAVSRKHQEVSNRLFPGYNFDYVTNGVHHRTWTHNYLQDVYNQYLPGWLDDPSLLKSSSDIPSFDLWTAHLECKRKLVTYVNRHLITDEQFDEATLTISLARRPVSYKRPLLLYHDIPRLLRAASGRLQIVQCGKSHPDDDVSQGIVKEIVHISQSLKHKIKIVFLENYSPKVSRLLVSGSDLWLNTPMRPLEASGTSGMKAILNGLPHFSVLDGWWIEGFAQNPDSGWTVGPQNSDTNDDTADAADLYTKLESEVLPLYYNRRQEWITKMKHSISLGSHFNSHRVAKEYLSKAWN</sequence>
<proteinExistence type="inferred from homology"/>
<evidence type="ECO:0000256" key="3">
    <source>
        <dbReference type="ARBA" id="ARBA00006047"/>
    </source>
</evidence>
<dbReference type="InterPro" id="IPR000811">
    <property type="entry name" value="Glyco_trans_35"/>
</dbReference>
<evidence type="ECO:0000256" key="6">
    <source>
        <dbReference type="ARBA" id="ARBA00022679"/>
    </source>
</evidence>
<evidence type="ECO:0000256" key="7">
    <source>
        <dbReference type="ARBA" id="ARBA00022898"/>
    </source>
</evidence>
<accession>A0A1F4YFV9</accession>
<dbReference type="Proteomes" id="UP000178176">
    <property type="component" value="Unassembled WGS sequence"/>
</dbReference>
<comment type="catalytic activity">
    <reaction evidence="1">
        <text>[(1-&gt;4)-alpha-D-glucosyl](n) + phosphate = [(1-&gt;4)-alpha-D-glucosyl](n-1) + alpha-D-glucose 1-phosphate</text>
        <dbReference type="Rhea" id="RHEA:41732"/>
        <dbReference type="Rhea" id="RHEA-COMP:9584"/>
        <dbReference type="Rhea" id="RHEA-COMP:9586"/>
        <dbReference type="ChEBI" id="CHEBI:15444"/>
        <dbReference type="ChEBI" id="CHEBI:43474"/>
        <dbReference type="ChEBI" id="CHEBI:58601"/>
        <dbReference type="EC" id="2.4.1.1"/>
    </reaction>
</comment>
<dbReference type="AlphaFoldDB" id="A0A1F4YFV9"/>